<dbReference type="OrthoDB" id="9774675at2"/>
<keyword evidence="2 4" id="KW-0125">Carotenoid biosynthesis</keyword>
<comment type="pathway">
    <text evidence="1 4">Carotenoid biosynthesis.</text>
</comment>
<dbReference type="RefSeq" id="WP_091728936.1">
    <property type="nucleotide sequence ID" value="NZ_LT629757.1"/>
</dbReference>
<dbReference type="SUPFAM" id="SSF51905">
    <property type="entry name" value="FAD/NAD(P)-binding domain"/>
    <property type="match status" value="1"/>
</dbReference>
<dbReference type="GO" id="GO:0016491">
    <property type="term" value="F:oxidoreductase activity"/>
    <property type="evidence" value="ECO:0007669"/>
    <property type="project" value="UniProtKB-KW"/>
</dbReference>
<dbReference type="InterPro" id="IPR002937">
    <property type="entry name" value="Amino_oxidase"/>
</dbReference>
<dbReference type="GO" id="GO:0016117">
    <property type="term" value="P:carotenoid biosynthetic process"/>
    <property type="evidence" value="ECO:0007669"/>
    <property type="project" value="UniProtKB-KW"/>
</dbReference>
<sequence>MSTVVVIGAGLAGLATACHLVGSGHEVVVVERETIPGGRAGRVERDGYTFDTGPTVMTMPGLLGDATRAAGSDLSDVITLQQLDPAYRAKFADGSEIMVRAGHEAMREEIARTSGSKDAAAFDRFVAWLEKLYDVELPHFIDHNFDSPLDLLASPAAAAKLVRLGGFGKLGPAIGRRFDDDRLRRLFTFQAMYAGLPPSSALSLYAVITYMDCIEGVYFPEGGMSEVPRSLERAATRAGVDVRYGQTVTRLLRRLDGGVAGVEIDGGEQVAADAVVCTLDLPVAYRWLLPDLKPRRVVRRGTYSPSAVVWHVGARGGVSEATKHHNIHFADAWDSAFDSLINKHELMPDPSRLVTVPSLTDPSLAAPGGTTMYVLEPVPNLSGTIDWKQQRGPMRDSLLAFLDREGYPTDIVAEELVDPLDWERMGMEQGTPFALAHTFRQTGPFRPANVEKRVPGLFFAGSGTTPGVGVPMVLISGKLAARRVTEFLPSPRRETVAS</sequence>
<dbReference type="PANTHER" id="PTHR43734">
    <property type="entry name" value="PHYTOENE DESATURASE"/>
    <property type="match status" value="1"/>
</dbReference>
<evidence type="ECO:0000256" key="1">
    <source>
        <dbReference type="ARBA" id="ARBA00004829"/>
    </source>
</evidence>
<keyword evidence="7" id="KW-1185">Reference proteome</keyword>
<dbReference type="Pfam" id="PF01593">
    <property type="entry name" value="Amino_oxidase"/>
    <property type="match status" value="1"/>
</dbReference>
<dbReference type="Proteomes" id="UP000198859">
    <property type="component" value="Chromosome I"/>
</dbReference>
<dbReference type="Gene3D" id="3.50.50.60">
    <property type="entry name" value="FAD/NAD(P)-binding domain"/>
    <property type="match status" value="2"/>
</dbReference>
<dbReference type="NCBIfam" id="TIGR02734">
    <property type="entry name" value="crtI_fam"/>
    <property type="match status" value="1"/>
</dbReference>
<gene>
    <name evidence="6" type="ORF">SAMN04488570_1947</name>
</gene>
<proteinExistence type="inferred from homology"/>
<dbReference type="PANTHER" id="PTHR43734:SF1">
    <property type="entry name" value="PHYTOENE DESATURASE"/>
    <property type="match status" value="1"/>
</dbReference>
<dbReference type="STRING" id="642780.SAMN04488570_1947"/>
<evidence type="ECO:0000256" key="4">
    <source>
        <dbReference type="RuleBase" id="RU362075"/>
    </source>
</evidence>
<dbReference type="InterPro" id="IPR014105">
    <property type="entry name" value="Carotenoid/retinoid_OxRdtase"/>
</dbReference>
<dbReference type="PRINTS" id="PR00419">
    <property type="entry name" value="ADXRDTASE"/>
</dbReference>
<comment type="similarity">
    <text evidence="4">Belongs to the carotenoid/retinoid oxidoreductase family.</text>
</comment>
<organism evidence="6 7">
    <name type="scientific">Nocardioides scoriae</name>
    <dbReference type="NCBI Taxonomy" id="642780"/>
    <lineage>
        <taxon>Bacteria</taxon>
        <taxon>Bacillati</taxon>
        <taxon>Actinomycetota</taxon>
        <taxon>Actinomycetes</taxon>
        <taxon>Propionibacteriales</taxon>
        <taxon>Nocardioidaceae</taxon>
        <taxon>Nocardioides</taxon>
    </lineage>
</organism>
<reference evidence="7" key="1">
    <citation type="submission" date="2016-10" db="EMBL/GenBank/DDBJ databases">
        <authorList>
            <person name="Varghese N."/>
            <person name="Submissions S."/>
        </authorList>
    </citation>
    <scope>NUCLEOTIDE SEQUENCE [LARGE SCALE GENOMIC DNA]</scope>
    <source>
        <strain evidence="7">DSM 22127</strain>
    </source>
</reference>
<dbReference type="InterPro" id="IPR036188">
    <property type="entry name" value="FAD/NAD-bd_sf"/>
</dbReference>
<evidence type="ECO:0000259" key="5">
    <source>
        <dbReference type="Pfam" id="PF01593"/>
    </source>
</evidence>
<evidence type="ECO:0000313" key="7">
    <source>
        <dbReference type="Proteomes" id="UP000198859"/>
    </source>
</evidence>
<dbReference type="AlphaFoldDB" id="A0A1H1SGE7"/>
<accession>A0A1H1SGE7</accession>
<protein>
    <submittedName>
        <fullName evidence="6">Phytoene desaturase</fullName>
    </submittedName>
</protein>
<keyword evidence="3 4" id="KW-0560">Oxidoreductase</keyword>
<name>A0A1H1SGE7_9ACTN</name>
<evidence type="ECO:0000313" key="6">
    <source>
        <dbReference type="EMBL" id="SDS46933.1"/>
    </source>
</evidence>
<feature type="domain" description="Amine oxidase" evidence="5">
    <location>
        <begin position="11"/>
        <end position="484"/>
    </location>
</feature>
<evidence type="ECO:0000256" key="2">
    <source>
        <dbReference type="ARBA" id="ARBA00022746"/>
    </source>
</evidence>
<dbReference type="EMBL" id="LT629757">
    <property type="protein sequence ID" value="SDS46933.1"/>
    <property type="molecule type" value="Genomic_DNA"/>
</dbReference>
<evidence type="ECO:0000256" key="3">
    <source>
        <dbReference type="ARBA" id="ARBA00023002"/>
    </source>
</evidence>